<dbReference type="PATRIC" id="fig|28229.3.peg.2794"/>
<evidence type="ECO:0000256" key="1">
    <source>
        <dbReference type="SAM" id="Phobius"/>
    </source>
</evidence>
<dbReference type="RefSeq" id="WP_033082789.1">
    <property type="nucleotide sequence ID" value="NZ_JQEC01000039.1"/>
</dbReference>
<name>A0A099KMC9_COLPS</name>
<evidence type="ECO:0000313" key="2">
    <source>
        <dbReference type="EMBL" id="KGJ91919.1"/>
    </source>
</evidence>
<feature type="transmembrane region" description="Helical" evidence="1">
    <location>
        <begin position="175"/>
        <end position="193"/>
    </location>
</feature>
<protein>
    <submittedName>
        <fullName evidence="2">Uncharacterized protein</fullName>
    </submittedName>
</protein>
<feature type="transmembrane region" description="Helical" evidence="1">
    <location>
        <begin position="38"/>
        <end position="59"/>
    </location>
</feature>
<keyword evidence="1" id="KW-0812">Transmembrane</keyword>
<feature type="transmembrane region" description="Helical" evidence="1">
    <location>
        <begin position="145"/>
        <end position="163"/>
    </location>
</feature>
<accession>A0A099KMC9</accession>
<gene>
    <name evidence="2" type="ORF">GAB14E_3076</name>
</gene>
<dbReference type="OrthoDB" id="6288812at2"/>
<dbReference type="Proteomes" id="UP000029868">
    <property type="component" value="Unassembled WGS sequence"/>
</dbReference>
<dbReference type="AlphaFoldDB" id="A0A099KMC9"/>
<reference evidence="2 3" key="1">
    <citation type="submission" date="2014-08" db="EMBL/GenBank/DDBJ databases">
        <title>Genomic and Phenotypic Diversity of Colwellia psychrerythraea strains from Disparate Marine Basins.</title>
        <authorList>
            <person name="Techtmann S.M."/>
            <person name="Stelling S.C."/>
            <person name="Utturkar S.M."/>
            <person name="Alshibli N."/>
            <person name="Harris A."/>
            <person name="Brown S.D."/>
            <person name="Hazen T.C."/>
        </authorList>
    </citation>
    <scope>NUCLEOTIDE SEQUENCE [LARGE SCALE GENOMIC DNA]</scope>
    <source>
        <strain evidence="2 3">GAB14E</strain>
    </source>
</reference>
<evidence type="ECO:0000313" key="3">
    <source>
        <dbReference type="Proteomes" id="UP000029868"/>
    </source>
</evidence>
<feature type="transmembrane region" description="Helical" evidence="1">
    <location>
        <begin position="112"/>
        <end position="133"/>
    </location>
</feature>
<feature type="transmembrane region" description="Helical" evidence="1">
    <location>
        <begin position="79"/>
        <end position="100"/>
    </location>
</feature>
<proteinExistence type="predicted"/>
<comment type="caution">
    <text evidence="2">The sequence shown here is derived from an EMBL/GenBank/DDBJ whole genome shotgun (WGS) entry which is preliminary data.</text>
</comment>
<sequence>MRIRNFSRWDSRFFIIAGCFMLINTALLWIRYDSNYQLSILWTAIPAIIGLASAVFGLIKLYPRASANAPLVAKSGAGFALLAATSLSLAAIWIFAVAVFDEGIPDPAPQGLLGLIAIFMIAMVLAFFSNAIAFFRHSGQRQVGYLLTVPLAMWVMMLAVGAIKGLEVGLSLDYYANGLIAAAFLALGFTLRISRSADS</sequence>
<organism evidence="2 3">
    <name type="scientific">Colwellia psychrerythraea</name>
    <name type="common">Vibrio psychroerythus</name>
    <dbReference type="NCBI Taxonomy" id="28229"/>
    <lineage>
        <taxon>Bacteria</taxon>
        <taxon>Pseudomonadati</taxon>
        <taxon>Pseudomonadota</taxon>
        <taxon>Gammaproteobacteria</taxon>
        <taxon>Alteromonadales</taxon>
        <taxon>Colwelliaceae</taxon>
        <taxon>Colwellia</taxon>
    </lineage>
</organism>
<dbReference type="EMBL" id="JQEC01000039">
    <property type="protein sequence ID" value="KGJ91919.1"/>
    <property type="molecule type" value="Genomic_DNA"/>
</dbReference>
<keyword evidence="1" id="KW-1133">Transmembrane helix</keyword>
<feature type="transmembrane region" description="Helical" evidence="1">
    <location>
        <begin position="12"/>
        <end position="32"/>
    </location>
</feature>
<keyword evidence="1" id="KW-0472">Membrane</keyword>